<feature type="domain" description="Glutamate/phenylalanine/leucine/valine/L-tryptophan dehydrogenase C-terminal" evidence="9">
    <location>
        <begin position="173"/>
        <end position="404"/>
    </location>
</feature>
<organism evidence="10 11">
    <name type="scientific">Halorutilus salinus</name>
    <dbReference type="NCBI Taxonomy" id="2487751"/>
    <lineage>
        <taxon>Archaea</taxon>
        <taxon>Methanobacteriati</taxon>
        <taxon>Methanobacteriota</taxon>
        <taxon>Stenosarchaea group</taxon>
        <taxon>Halobacteria</taxon>
        <taxon>Halorutilales</taxon>
        <taxon>Halorutilaceae</taxon>
        <taxon>Halorutilus</taxon>
    </lineage>
</organism>
<comment type="similarity">
    <text evidence="1 4 8">Belongs to the Glu/Leu/Phe/Val dehydrogenases family.</text>
</comment>
<dbReference type="SMART" id="SM00839">
    <property type="entry name" value="ELFV_dehydrog"/>
    <property type="match status" value="1"/>
</dbReference>
<evidence type="ECO:0000256" key="8">
    <source>
        <dbReference type="RuleBase" id="RU004417"/>
    </source>
</evidence>
<evidence type="ECO:0000256" key="7">
    <source>
        <dbReference type="PIRSR" id="PIRSR000185-3"/>
    </source>
</evidence>
<dbReference type="GO" id="GO:0006538">
    <property type="term" value="P:L-glutamate catabolic process"/>
    <property type="evidence" value="ECO:0007669"/>
    <property type="project" value="TreeGrafter"/>
</dbReference>
<dbReference type="SUPFAM" id="SSF53223">
    <property type="entry name" value="Aminoacid dehydrogenase-like, N-terminal domain"/>
    <property type="match status" value="1"/>
</dbReference>
<dbReference type="Gene3D" id="3.40.50.720">
    <property type="entry name" value="NAD(P)-binding Rossmann-like Domain"/>
    <property type="match status" value="1"/>
</dbReference>
<dbReference type="PROSITE" id="PS00074">
    <property type="entry name" value="GLFV_DEHYDROGENASE"/>
    <property type="match status" value="1"/>
</dbReference>
<dbReference type="PANTHER" id="PTHR11606">
    <property type="entry name" value="GLUTAMATE DEHYDROGENASE"/>
    <property type="match status" value="1"/>
</dbReference>
<dbReference type="PANTHER" id="PTHR11606:SF13">
    <property type="entry name" value="GLUTAMATE DEHYDROGENASE 1, MITOCHONDRIAL"/>
    <property type="match status" value="1"/>
</dbReference>
<proteinExistence type="inferred from homology"/>
<keyword evidence="11" id="KW-1185">Reference proteome</keyword>
<dbReference type="Pfam" id="PF02812">
    <property type="entry name" value="ELFV_dehydrog_N"/>
    <property type="match status" value="1"/>
</dbReference>
<dbReference type="AlphaFoldDB" id="A0A9Q4C4F5"/>
<evidence type="ECO:0000256" key="3">
    <source>
        <dbReference type="ARBA" id="ARBA00023002"/>
    </source>
</evidence>
<dbReference type="PRINTS" id="PR00082">
    <property type="entry name" value="GLFDHDRGNASE"/>
</dbReference>
<keyword evidence="6" id="KW-0547">Nucleotide-binding</keyword>
<reference evidence="10" key="1">
    <citation type="submission" date="2022-09" db="EMBL/GenBank/DDBJ databases">
        <title>Haloadaptaus new haloarchaeum isolated from saline soil.</title>
        <authorList>
            <person name="Duran-Viseras A."/>
            <person name="Sanchez-Porro C."/>
            <person name="Ventosa A."/>
        </authorList>
    </citation>
    <scope>NUCLEOTIDE SEQUENCE</scope>
    <source>
        <strain evidence="10">F3-133</strain>
    </source>
</reference>
<dbReference type="CDD" id="cd01076">
    <property type="entry name" value="NAD_bind_1_Glu_DH"/>
    <property type="match status" value="1"/>
</dbReference>
<evidence type="ECO:0000256" key="4">
    <source>
        <dbReference type="PIRNR" id="PIRNR000185"/>
    </source>
</evidence>
<dbReference type="FunFam" id="3.40.50.10860:FF:000003">
    <property type="entry name" value="Glutamate dehydrogenase"/>
    <property type="match status" value="1"/>
</dbReference>
<keyword evidence="3 4" id="KW-0560">Oxidoreductase</keyword>
<dbReference type="Proteomes" id="UP001149411">
    <property type="component" value="Unassembled WGS sequence"/>
</dbReference>
<evidence type="ECO:0000256" key="1">
    <source>
        <dbReference type="ARBA" id="ARBA00006382"/>
    </source>
</evidence>
<feature type="active site" description="Proton donor" evidence="5">
    <location>
        <position position="96"/>
    </location>
</feature>
<comment type="subunit">
    <text evidence="2">Homohexamer.</text>
</comment>
<dbReference type="InterPro" id="IPR006097">
    <property type="entry name" value="Glu/Leu/Phe/Val/Trp_DH_dimer"/>
</dbReference>
<dbReference type="InterPro" id="IPR014362">
    <property type="entry name" value="Glu_DH"/>
</dbReference>
<feature type="binding site" evidence="6">
    <location>
        <position position="84"/>
    </location>
    <ligand>
        <name>substrate</name>
    </ligand>
</feature>
<accession>A0A9Q4C4F5</accession>
<dbReference type="InterPro" id="IPR033922">
    <property type="entry name" value="NAD_bind_Glu_DH"/>
</dbReference>
<feature type="binding site" evidence="6">
    <location>
        <position position="339"/>
    </location>
    <ligand>
        <name>substrate</name>
    </ligand>
</feature>
<dbReference type="InterPro" id="IPR006096">
    <property type="entry name" value="Glu/Leu/Phe/Val/Trp_DH_C"/>
</dbReference>
<dbReference type="PIRSF" id="PIRSF000185">
    <property type="entry name" value="Glu_DH"/>
    <property type="match status" value="1"/>
</dbReference>
<dbReference type="Pfam" id="PF00208">
    <property type="entry name" value="ELFV_dehydrog"/>
    <property type="match status" value="1"/>
</dbReference>
<dbReference type="GO" id="GO:0004352">
    <property type="term" value="F:glutamate dehydrogenase (NAD+) activity"/>
    <property type="evidence" value="ECO:0007669"/>
    <property type="project" value="TreeGrafter"/>
</dbReference>
<feature type="site" description="Important for catalysis" evidence="7">
    <location>
        <position position="136"/>
    </location>
</feature>
<feature type="binding site" evidence="6">
    <location>
        <position position="180"/>
    </location>
    <ligand>
        <name>NAD(+)</name>
        <dbReference type="ChEBI" id="CHEBI:57540"/>
    </ligand>
</feature>
<dbReference type="EMBL" id="RKLV01000007">
    <property type="protein sequence ID" value="MCX2819273.1"/>
    <property type="molecule type" value="Genomic_DNA"/>
</dbReference>
<feature type="binding site" evidence="6">
    <location>
        <position position="60"/>
    </location>
    <ligand>
        <name>substrate</name>
    </ligand>
</feature>
<gene>
    <name evidence="10" type="ORF">EGH25_07895</name>
</gene>
<dbReference type="GO" id="GO:0000166">
    <property type="term" value="F:nucleotide binding"/>
    <property type="evidence" value="ECO:0007669"/>
    <property type="project" value="UniProtKB-KW"/>
</dbReference>
<evidence type="ECO:0000259" key="9">
    <source>
        <dbReference type="SMART" id="SM00839"/>
    </source>
</evidence>
<dbReference type="InterPro" id="IPR033524">
    <property type="entry name" value="Glu/Leu/Phe/Val_DH_AS"/>
</dbReference>
<dbReference type="InterPro" id="IPR046346">
    <property type="entry name" value="Aminoacid_DH-like_N_sf"/>
</dbReference>
<dbReference type="InterPro" id="IPR006095">
    <property type="entry name" value="Glu/Leu/Phe/Val/Trp_DH"/>
</dbReference>
<dbReference type="InterPro" id="IPR036291">
    <property type="entry name" value="NAD(P)-bd_dom_sf"/>
</dbReference>
<name>A0A9Q4C4F5_9EURY</name>
<dbReference type="SUPFAM" id="SSF51735">
    <property type="entry name" value="NAD(P)-binding Rossmann-fold domains"/>
    <property type="match status" value="1"/>
</dbReference>
<keyword evidence="6" id="KW-0520">NAD</keyword>
<dbReference type="Gene3D" id="3.40.50.10860">
    <property type="entry name" value="Leucine Dehydrogenase, chain A, domain 1"/>
    <property type="match status" value="1"/>
</dbReference>
<evidence type="ECO:0000256" key="6">
    <source>
        <dbReference type="PIRSR" id="PIRSR000185-2"/>
    </source>
</evidence>
<sequence length="407" mass="44199">MMSQLRNAREHIDITDDIFERLRYPDRVAEFNIPVRMDDESVESFTAYRCQHDDALGPYKGGIRYHGNVSRDEVTALAGWMTWKNAVVGLPFGGAKGGVVCNPKEMSDREVEGLTRRYTKAMRSLIGPDKDIPAPDVNTGPQTMAWIMDTYSIHHDYTIPGVVTGKPVELGGSKGRSTATGTGVSMLADSVADYYGKSIYDATVAVQGFGNAGSVAARLLDEKGANVVAVNDSAGGIHDPDGLDIADVERHKAETGQVTEYGGATAIDNDELLTLDVDILIPAALENAIDASLADDVKADYVLEAANGPTTDKANSILVERGVRILPDILANAGGVIVSYLEWVQNTQRYSWSEEKVHEKLDDRMTESFGRVMEAHESIDTDCVRTAAYTVALERVAKAHDTRGLYP</sequence>
<evidence type="ECO:0000313" key="10">
    <source>
        <dbReference type="EMBL" id="MCX2819273.1"/>
    </source>
</evidence>
<evidence type="ECO:0000256" key="5">
    <source>
        <dbReference type="PIRSR" id="PIRSR000185-1"/>
    </source>
</evidence>
<evidence type="ECO:0000256" key="2">
    <source>
        <dbReference type="ARBA" id="ARBA00011643"/>
    </source>
</evidence>
<comment type="caution">
    <text evidence="10">The sequence shown here is derived from an EMBL/GenBank/DDBJ whole genome shotgun (WGS) entry which is preliminary data.</text>
</comment>
<feature type="binding site" evidence="6">
    <location>
        <position position="211"/>
    </location>
    <ligand>
        <name>NAD(+)</name>
        <dbReference type="ChEBI" id="CHEBI:57540"/>
    </ligand>
</feature>
<evidence type="ECO:0000313" key="11">
    <source>
        <dbReference type="Proteomes" id="UP001149411"/>
    </source>
</evidence>
<protein>
    <recommendedName>
        <fullName evidence="4">Glutamate dehydrogenase</fullName>
    </recommendedName>
</protein>